<dbReference type="Proteomes" id="UP001142610">
    <property type="component" value="Unassembled WGS sequence"/>
</dbReference>
<proteinExistence type="predicted"/>
<sequence>MSEPPAYPSKKVDALESHRSAVNRHAAQTSFVVFVCGPAVNPENSASIVREKIKKDLEEHGFDVVYGEDDGLEESRVHVGMNAQDNELKFIANECRAVVIVASSVGSFAELGLFSWHFAQKNGIIDSHKCDLICLIDKKYNERSYLTEGPAQAVDGHGRLLFVDFDDFDTEHLVKRLSSRRATALWDTE</sequence>
<dbReference type="AlphaFoldDB" id="A0A9X2L8D8"/>
<protein>
    <submittedName>
        <fullName evidence="1">Uncharacterized protein</fullName>
    </submittedName>
</protein>
<name>A0A9X2L8D8_9PROT</name>
<gene>
    <name evidence="1" type="ORF">NOG11_01525</name>
</gene>
<comment type="caution">
    <text evidence="1">The sequence shown here is derived from an EMBL/GenBank/DDBJ whole genome shotgun (WGS) entry which is preliminary data.</text>
</comment>
<accession>A0A9X2L8D8</accession>
<evidence type="ECO:0000313" key="2">
    <source>
        <dbReference type="Proteomes" id="UP001142610"/>
    </source>
</evidence>
<dbReference type="EMBL" id="JANIBC010000001">
    <property type="protein sequence ID" value="MCQ8184057.1"/>
    <property type="molecule type" value="Genomic_DNA"/>
</dbReference>
<reference evidence="1" key="1">
    <citation type="submission" date="2022-07" db="EMBL/GenBank/DDBJ databases">
        <title>Parvularcula maris sp. nov., an algicidal bacterium isolated from seawater.</title>
        <authorList>
            <person name="Li F."/>
        </authorList>
    </citation>
    <scope>NUCLEOTIDE SEQUENCE</scope>
    <source>
        <strain evidence="1">BGMRC 0090</strain>
    </source>
</reference>
<evidence type="ECO:0000313" key="1">
    <source>
        <dbReference type="EMBL" id="MCQ8184057.1"/>
    </source>
</evidence>
<organism evidence="1 2">
    <name type="scientific">Parvularcula maris</name>
    <dbReference type="NCBI Taxonomy" id="2965077"/>
    <lineage>
        <taxon>Bacteria</taxon>
        <taxon>Pseudomonadati</taxon>
        <taxon>Pseudomonadota</taxon>
        <taxon>Alphaproteobacteria</taxon>
        <taxon>Parvularculales</taxon>
        <taxon>Parvularculaceae</taxon>
        <taxon>Parvularcula</taxon>
    </lineage>
</organism>
<keyword evidence="2" id="KW-1185">Reference proteome</keyword>